<protein>
    <submittedName>
        <fullName evidence="1">Uncharacterized protein</fullName>
    </submittedName>
</protein>
<proteinExistence type="predicted"/>
<reference evidence="1 2" key="1">
    <citation type="submission" date="2016-10" db="EMBL/GenBank/DDBJ databases">
        <title>The genome sequence of Colletotrichum fioriniae PJ7.</title>
        <authorList>
            <person name="Baroncelli R."/>
        </authorList>
    </citation>
    <scope>NUCLEOTIDE SEQUENCE [LARGE SCALE GENOMIC DNA]</scope>
    <source>
        <strain evidence="1">Col 31</strain>
    </source>
</reference>
<comment type="caution">
    <text evidence="1">The sequence shown here is derived from an EMBL/GenBank/DDBJ whole genome shotgun (WGS) entry which is preliminary data.</text>
</comment>
<gene>
    <name evidence="1" type="ORF">CMEL01_07462</name>
</gene>
<name>A0AAI9U616_9PEZI</name>
<accession>A0AAI9U616</accession>
<evidence type="ECO:0000313" key="1">
    <source>
        <dbReference type="EMBL" id="KAK1450126.1"/>
    </source>
</evidence>
<dbReference type="Proteomes" id="UP001239795">
    <property type="component" value="Unassembled WGS sequence"/>
</dbReference>
<feature type="non-terminal residue" evidence="1">
    <location>
        <position position="1"/>
    </location>
</feature>
<keyword evidence="2" id="KW-1185">Reference proteome</keyword>
<dbReference type="EMBL" id="MLGG01000057">
    <property type="protein sequence ID" value="KAK1450126.1"/>
    <property type="molecule type" value="Genomic_DNA"/>
</dbReference>
<organism evidence="1 2">
    <name type="scientific">Colletotrichum melonis</name>
    <dbReference type="NCBI Taxonomy" id="1209925"/>
    <lineage>
        <taxon>Eukaryota</taxon>
        <taxon>Fungi</taxon>
        <taxon>Dikarya</taxon>
        <taxon>Ascomycota</taxon>
        <taxon>Pezizomycotina</taxon>
        <taxon>Sordariomycetes</taxon>
        <taxon>Hypocreomycetidae</taxon>
        <taxon>Glomerellales</taxon>
        <taxon>Glomerellaceae</taxon>
        <taxon>Colletotrichum</taxon>
        <taxon>Colletotrichum acutatum species complex</taxon>
    </lineage>
</organism>
<evidence type="ECO:0000313" key="2">
    <source>
        <dbReference type="Proteomes" id="UP001239795"/>
    </source>
</evidence>
<dbReference type="AlphaFoldDB" id="A0AAI9U616"/>
<sequence length="221" mass="24150">YRALSSAPTTSIVACAEHYSLARLTSSHGIDASILKCFSIDDWPFLSLSTNHGATGDLHFTTVAKRECPQGGHQVEDDRLRKIRKPINAPAKDGWEATGILICNRKADRPPKPTLINSRTLCKQLAKRHKGSDVSYETMTITLLPALPGVNSVFFDLEPRGIDDSCGSKYGALQQAIAYHVARPGRILPSRGEGRRVSFDHRSTEIPCPVPTFPQGGFVQA</sequence>